<dbReference type="Proteomes" id="UP000295727">
    <property type="component" value="Chromosome 1"/>
</dbReference>
<dbReference type="RefSeq" id="WP_134746562.1">
    <property type="nucleotide sequence ID" value="NZ_CP038148.1"/>
</dbReference>
<keyword evidence="3" id="KW-1185">Reference proteome</keyword>
<evidence type="ECO:0000313" key="3">
    <source>
        <dbReference type="Proteomes" id="UP000295727"/>
    </source>
</evidence>
<name>A0A4P7CNX4_9BURK</name>
<dbReference type="KEGG" id="ppai:E1956_00775"/>
<dbReference type="InterPro" id="IPR032710">
    <property type="entry name" value="NTF2-like_dom_sf"/>
</dbReference>
<evidence type="ECO:0000259" key="1">
    <source>
        <dbReference type="Pfam" id="PF14534"/>
    </source>
</evidence>
<gene>
    <name evidence="2" type="ORF">E1956_00775</name>
</gene>
<dbReference type="InterPro" id="IPR027843">
    <property type="entry name" value="DUF4440"/>
</dbReference>
<dbReference type="SUPFAM" id="SSF54427">
    <property type="entry name" value="NTF2-like"/>
    <property type="match status" value="1"/>
</dbReference>
<dbReference type="OrthoDB" id="9008668at2"/>
<accession>A0A4P7CNX4</accession>
<evidence type="ECO:0000313" key="2">
    <source>
        <dbReference type="EMBL" id="QBQ95851.1"/>
    </source>
</evidence>
<protein>
    <submittedName>
        <fullName evidence="2">Nuclear transport factor 2 family protein</fullName>
    </submittedName>
</protein>
<sequence length="185" mass="20528">MRGLRALRVFSQPLLVIIRSFPVFANHLVRRINIGNVMKHLFALVAACVAANAAFASVSKAPVTSEAIQLQILEHQWTQAAAAGDRSMLNDLLDDKFFEVLPNGTHRTKRDMLAAVAQPQGSSQVLEDVRVQVLGDVAVVTGINRYTPAQGYRPIEYRFADVFIKRDDGWRVVGARMRRNESGSI</sequence>
<proteinExistence type="predicted"/>
<dbReference type="Pfam" id="PF14534">
    <property type="entry name" value="DUF4440"/>
    <property type="match status" value="1"/>
</dbReference>
<dbReference type="AlphaFoldDB" id="A0A4P7CNX4"/>
<dbReference type="Gene3D" id="3.10.450.50">
    <property type="match status" value="1"/>
</dbReference>
<feature type="domain" description="DUF4440" evidence="1">
    <location>
        <begin position="73"/>
        <end position="172"/>
    </location>
</feature>
<dbReference type="EMBL" id="CP038148">
    <property type="protein sequence ID" value="QBQ95851.1"/>
    <property type="molecule type" value="Genomic_DNA"/>
</dbReference>
<reference evidence="2 3" key="1">
    <citation type="submission" date="2019-03" db="EMBL/GenBank/DDBJ databases">
        <title>Paraburkholderia sp. 7MH5, isolated from subtropical forest soil.</title>
        <authorList>
            <person name="Gao Z.-H."/>
            <person name="Qiu L.-H."/>
        </authorList>
    </citation>
    <scope>NUCLEOTIDE SEQUENCE [LARGE SCALE GENOMIC DNA]</scope>
    <source>
        <strain evidence="2 3">7MH5</strain>
    </source>
</reference>
<organism evidence="2 3">
    <name type="scientific">Paraburkholderia pallida</name>
    <dbReference type="NCBI Taxonomy" id="2547399"/>
    <lineage>
        <taxon>Bacteria</taxon>
        <taxon>Pseudomonadati</taxon>
        <taxon>Pseudomonadota</taxon>
        <taxon>Betaproteobacteria</taxon>
        <taxon>Burkholderiales</taxon>
        <taxon>Burkholderiaceae</taxon>
        <taxon>Paraburkholderia</taxon>
    </lineage>
</organism>